<sequence length="300" mass="31922">MAAVIHQLLDETLPAAADGAQAPVSAEQFRRLRDTVEALARRLAQQTHFRAMDPVGTAPGTQRALTTGHLRLQAALEGLDAMRRLVRDDDRHAEEVARRTAPVRQHLQETAANLVRDGAEAVEEAAAQPPSAISGAPIGREAVRVAEDTARRLAVVLRQLPRPGENHVGRLELAYQSSSPIAVAAALAAHTRYHAVPADPVQVEAYAAFATALGRIGHCIAALSDAATHQAALAHAHRGHDHVVQARLADSLDDAYVAVHQAVAVLRQLADATTVGGTSPTPQVRNTSLGSGVPQQRRRR</sequence>
<feature type="compositionally biased region" description="Polar residues" evidence="1">
    <location>
        <begin position="275"/>
        <end position="294"/>
    </location>
</feature>
<accession>A0A931BAR9</accession>
<organism evidence="2 3">
    <name type="scientific">Streptacidiphilus fuscans</name>
    <dbReference type="NCBI Taxonomy" id="2789292"/>
    <lineage>
        <taxon>Bacteria</taxon>
        <taxon>Bacillati</taxon>
        <taxon>Actinomycetota</taxon>
        <taxon>Actinomycetes</taxon>
        <taxon>Kitasatosporales</taxon>
        <taxon>Streptomycetaceae</taxon>
        <taxon>Streptacidiphilus</taxon>
    </lineage>
</organism>
<protein>
    <submittedName>
        <fullName evidence="2">Uncharacterized protein</fullName>
    </submittedName>
</protein>
<dbReference type="EMBL" id="JADPRT010000013">
    <property type="protein sequence ID" value="MBF9071802.1"/>
    <property type="molecule type" value="Genomic_DNA"/>
</dbReference>
<evidence type="ECO:0000313" key="2">
    <source>
        <dbReference type="EMBL" id="MBF9071802.1"/>
    </source>
</evidence>
<reference evidence="2" key="1">
    <citation type="submission" date="2020-11" db="EMBL/GenBank/DDBJ databases">
        <title>Isolation and identification of active actinomycetes.</title>
        <authorList>
            <person name="Yu B."/>
        </authorList>
    </citation>
    <scope>NUCLEOTIDE SEQUENCE</scope>
    <source>
        <strain evidence="2">NEAU-YB345</strain>
    </source>
</reference>
<dbReference type="AlphaFoldDB" id="A0A931BAR9"/>
<proteinExistence type="predicted"/>
<dbReference type="RefSeq" id="WP_196196970.1">
    <property type="nucleotide sequence ID" value="NZ_JADPRT010000013.1"/>
</dbReference>
<evidence type="ECO:0000256" key="1">
    <source>
        <dbReference type="SAM" id="MobiDB-lite"/>
    </source>
</evidence>
<gene>
    <name evidence="2" type="ORF">I2501_27640</name>
</gene>
<dbReference type="Proteomes" id="UP000657385">
    <property type="component" value="Unassembled WGS sequence"/>
</dbReference>
<keyword evidence="3" id="KW-1185">Reference proteome</keyword>
<evidence type="ECO:0000313" key="3">
    <source>
        <dbReference type="Proteomes" id="UP000657385"/>
    </source>
</evidence>
<comment type="caution">
    <text evidence="2">The sequence shown here is derived from an EMBL/GenBank/DDBJ whole genome shotgun (WGS) entry which is preliminary data.</text>
</comment>
<name>A0A931BAR9_9ACTN</name>
<feature type="region of interest" description="Disordered" evidence="1">
    <location>
        <begin position="274"/>
        <end position="300"/>
    </location>
</feature>